<feature type="region of interest" description="Disordered" evidence="1">
    <location>
        <begin position="2250"/>
        <end position="2273"/>
    </location>
</feature>
<feature type="compositionally biased region" description="Polar residues" evidence="1">
    <location>
        <begin position="896"/>
        <end position="914"/>
    </location>
</feature>
<dbReference type="Proteomes" id="UP000182128">
    <property type="component" value="Unassembled WGS sequence"/>
</dbReference>
<dbReference type="PANTHER" id="PTHR45884:SF2">
    <property type="entry name" value="N-ACETYLTRANSFERASE ECO"/>
    <property type="match status" value="1"/>
</dbReference>
<dbReference type="GO" id="GO:0061733">
    <property type="term" value="F:protein-lysine-acetyltransferase activity"/>
    <property type="evidence" value="ECO:0007669"/>
    <property type="project" value="TreeGrafter"/>
</dbReference>
<feature type="compositionally biased region" description="Polar residues" evidence="1">
    <location>
        <begin position="2099"/>
        <end position="2128"/>
    </location>
</feature>
<feature type="region of interest" description="Disordered" evidence="1">
    <location>
        <begin position="1449"/>
        <end position="1509"/>
    </location>
</feature>
<feature type="compositionally biased region" description="Basic and acidic residues" evidence="1">
    <location>
        <begin position="2911"/>
        <end position="2942"/>
    </location>
</feature>
<dbReference type="EMBL" id="CWHR02000001">
    <property type="protein sequence ID" value="SBO19684.1"/>
    <property type="molecule type" value="Genomic_DNA"/>
</dbReference>
<gene>
    <name evidence="3" type="ORF">PKNA1_C2_0946100</name>
    <name evidence="2" type="ORF">PKNA1_H1_0946100</name>
</gene>
<feature type="compositionally biased region" description="Low complexity" evidence="1">
    <location>
        <begin position="948"/>
        <end position="963"/>
    </location>
</feature>
<reference evidence="4 5" key="1">
    <citation type="submission" date="2016-05" db="EMBL/GenBank/DDBJ databases">
        <authorList>
            <person name="Sharaf H."/>
        </authorList>
    </citation>
    <scope>NUCLEOTIDE SEQUENCE [LARGE SCALE GENOMIC DNA]</scope>
    <source>
        <strain evidence="4 5">H</strain>
    </source>
</reference>
<proteinExistence type="predicted"/>
<accession>A0A1A7VCV2</accession>
<dbReference type="InterPro" id="IPR006270">
    <property type="entry name" value="Strep_his_triad_rpt"/>
</dbReference>
<reference evidence="2" key="2">
    <citation type="submission" date="2016-05" db="EMBL/GenBank/DDBJ databases">
        <authorList>
            <person name="Lavstsen T."/>
            <person name="Jespersen J.S."/>
        </authorList>
    </citation>
    <scope>NUCLEOTIDE SEQUENCE [LARGE SCALE GENOMIC DNA]</scope>
</reference>
<feature type="region of interest" description="Disordered" evidence="1">
    <location>
        <begin position="2095"/>
        <end position="2128"/>
    </location>
</feature>
<feature type="compositionally biased region" description="Basic and acidic residues" evidence="1">
    <location>
        <begin position="705"/>
        <end position="716"/>
    </location>
</feature>
<dbReference type="GO" id="GO:0000785">
    <property type="term" value="C:chromatin"/>
    <property type="evidence" value="ECO:0007669"/>
    <property type="project" value="TreeGrafter"/>
</dbReference>
<evidence type="ECO:0000313" key="2">
    <source>
        <dbReference type="EMBL" id="SBO19684.1"/>
    </source>
</evidence>
<evidence type="ECO:0000313" key="3">
    <source>
        <dbReference type="EMBL" id="SBO20512.1"/>
    </source>
</evidence>
<feature type="compositionally biased region" description="Low complexity" evidence="1">
    <location>
        <begin position="686"/>
        <end position="704"/>
    </location>
</feature>
<evidence type="ECO:0000256" key="1">
    <source>
        <dbReference type="SAM" id="MobiDB-lite"/>
    </source>
</evidence>
<feature type="compositionally biased region" description="Polar residues" evidence="1">
    <location>
        <begin position="980"/>
        <end position="1000"/>
    </location>
</feature>
<feature type="compositionally biased region" description="Polar residues" evidence="1">
    <location>
        <begin position="1449"/>
        <end position="1461"/>
    </location>
</feature>
<feature type="region of interest" description="Disordered" evidence="1">
    <location>
        <begin position="2759"/>
        <end position="2800"/>
    </location>
</feature>
<feature type="compositionally biased region" description="Basic and acidic residues" evidence="1">
    <location>
        <begin position="762"/>
        <end position="772"/>
    </location>
</feature>
<feature type="compositionally biased region" description="Gly residues" evidence="1">
    <location>
        <begin position="672"/>
        <end position="685"/>
    </location>
</feature>
<feature type="region of interest" description="Disordered" evidence="1">
    <location>
        <begin position="934"/>
        <end position="1008"/>
    </location>
</feature>
<evidence type="ECO:0000313" key="4">
    <source>
        <dbReference type="Proteomes" id="UP000182128"/>
    </source>
</evidence>
<dbReference type="Pfam" id="PF04270">
    <property type="entry name" value="Strep_his_triad"/>
    <property type="match status" value="3"/>
</dbReference>
<feature type="compositionally biased region" description="Basic and acidic residues" evidence="1">
    <location>
        <begin position="964"/>
        <end position="978"/>
    </location>
</feature>
<dbReference type="GO" id="GO:0007064">
    <property type="term" value="P:mitotic sister chromatid cohesion"/>
    <property type="evidence" value="ECO:0007669"/>
    <property type="project" value="TreeGrafter"/>
</dbReference>
<organism evidence="2 5">
    <name type="scientific">Plasmodium knowlesi (strain H)</name>
    <dbReference type="NCBI Taxonomy" id="5851"/>
    <lineage>
        <taxon>Eukaryota</taxon>
        <taxon>Sar</taxon>
        <taxon>Alveolata</taxon>
        <taxon>Apicomplexa</taxon>
        <taxon>Aconoidasida</taxon>
        <taxon>Haemosporida</taxon>
        <taxon>Plasmodiidae</taxon>
        <taxon>Plasmodium</taxon>
        <taxon>Plasmodium (Plasmodium)</taxon>
    </lineage>
</organism>
<sequence length="3031" mass="340035">MGVNFKVKNKRTYLCRRERRKKNKHKKKTQSSMKKQENYEKIDIVQEITPEIAIENNCECVRTAVERAVTVDDAQDDQVDADPQCASETCYVQMNCCSEDLPISESVAVENDRENVLSVVELPVVTDYSFTLVVENSEEECESAVATYLNSPRAREESEVKGEKDFLDDSVKGSIEQGLKVLPNAGTEDFLQMVKCMRNRVEGKFMHFKSMFYEGWIGNAGSALDSFKFIADDKKECIQDLMSFLEHILDHISQQLKPASPASGDCLELLPKDATECTVYSKKLLARDVDEYDLSGLKILFKEFAVSTKEKFDLLFKDTADYDLSGVEGLFKEYVEATKDVASVLPKNYAECDLEGVRALFRQAAESSEEVRNVLSKDYAECDLEGVRELFRQAAKSSEEVRNVLSKDYAECDLEGVRALFRQAAKSSEEVRNVLSKDYAECDLEGVRALFRQAAKSSEEVRNVLSKDYAECDLEGVRALFRQAAESSIENGEEVLEVVNNEHNSVHYLCHSKGFSSYFWKARYCAVRNICQTSFYGAFQYTHGQKYDMHRSFCNVKMEYNFNRGVVKRTKAVYRITVRRGKEKITKRESAEVIKGPYFPRQRSMVIEDCGADCGIVSKIQSESGNGSGNGNGCGSGNIRGSDYVQGSGNFCGSRSARGSGYVCRGRSRNGSGNGCGSGSGGGNDRGNNNSGDGSSDGENSSSDDQGHADDEKSSSEDDQSDEEKEKRKKKGAQKNSQRREGKTVSGGRSDRMLPWSSCSKAGEESLKREDVTSNCAYMLPMGNSRRDEDDLKREDDTGNSVYMMPWERCAEKNDHVLPSKDEKPYVRNSFKGNRWDRSVKREEESLKREDDFKREDCMDFTADVAPSFGGVKSERSGLGGDHEKSSSLLIRSRRMQQNNGIGESNGENVSGSLFDNVDLGDFAVAAAQDVGNQLGQRGRGSNDVLPGNSESGSSDGGNSEVSTHIDEESNDSERIPEPDNSQSDSGTEYSYDSGNGEKTITTDESDLEKETVHLKKVLVGDYRERSAYVMNRMRDTVEYMLPKVDEMPEDRKLNKIRNMYNHRPSVAGRTKYRKYADKEGGKNWKEISRVLKYAEGIVSDFISCFKEKSKFSPEYSTKYYYGKRIQSLYPKYRFSECKKIFTYFERMTTNPIIEKSRDEYLEKMLGGMTEEESDHSYIDIIKACRRIVLDIMKSIQKNIRVIGSADMKNKVREYRERYRNSTEEADGIYAEDHPYIIALKKIDDSFSDLRDKISRVHPVVNFFDYKMDRIIRTYASQLCYSYRFVHYWLHILTRLFTDVVQVWNLPGELTCQMFETCEEKRKVVVVRRMLVQIMKKFKQSVEDGSYKPHRYEKMETVHDAYHIYRYTKIFYDRLCEGFRTFSGDEIHVVQDVYNEICTRIYNVEPSSCIVYSTNRIIRRIGSTSPLEWPTTNEAVDLFLAGEEENNYTAENGSAGRNITTGADAGRDTPADEEEERDSSADEEAQSNAVNGSSYDGHTSDSSYHYYGNRPDTIEDSTYYNGMSYGSTEIEDRNNHVAIPCLMDIPRQIGTEALRAPAENLSHERSRIVGVVEIISDENGNLVEVPLENVQDNLEIITHLPLEAASSNMEFLDIELVETVENNSAISAQEPVVPTQNELIFSPQVSAASTQDGFIFSPREPVASTQNGFIFPTQESVGPTQNGLIFSPREPVASTQNGFIFSPREPVASTQNGFIFPTQESVGPTQNGLIFSPREPVASTQNGFIFPTQESVGPTQNGLIFSPREPVASTQNGFIFPTQESVGPTQNGLIFSHQESVPSVQTRGGSVQGTVGAVHNSSNFLSREPVASTQNGFIFPTQESVGPTQNSFAFSHQESVPSVQTRRGFVQGTVGAVHNSSNFWSQEPVVSVQNHGGVSVQELNWTSQNSGTYMQPKNNESARSENNHLYDEAAGSTTSGLSLFALAQASREDNNSCRNMEISLRKSDDNETVYEKRDNKRQRSRSNVSYVMETGYNNYNQNNEELPRPMANYPSNYDIDSEHLPDFSQSTRSAYMLDSRENNSSENMFKSESSQNQNMYNTHMNTWEKPKSEDAFFKGEVHEEGNKIFFHSPNPIKEDNPGMFSNDNLSQPPYSSQDNFSTGIFSNDNLSQPPYSNQGNFSTGIFSNDNLSQPPYSSQDNFNTGIFSNDNLSQPPYSSQDNFNTGIFSNDNLSQPPYSNQGNFSTGIFSNDNLSLPPYSNQGNFSTGIFSNDNLFNYQDPKVGLQSTMDNLSQPPFSSQSYNNTSSMDYASHHSNFNQDNLNNGNLFYNIDQERGLTRNMNNLPLPTGFIQGKDHIDDASHPSELNQSVIQHCDFFMDDTFKYRSQENHHQSNISICSSPRGMSPRTSRNSPKQENRNESNINNWPLSRGFVHFTNGTHTTNNNSSASMLNNMYTKNLNERHDTTEPLFMDDEAEDVSEEEEEALFERELVEEQKAIAAILSRKAVAAFAERKERKARAALLAKEAVATTKARKERKAQAALLAKEAVATTKARKERKAQAALLAKEAVATTKARKERKAQAALLAKEAVATTKARKERKARAALLAKEAVATTKARKERKAQAALLAKEAVATTKARKERKAQAALLAKEAVATTKARKERKARAALLAKEAVATTKARKERKAQAALLAKEAVATTKARKERKAQAALLAKEAVATTKARKERKAQAALLAKEAVATTKARKERKAQAALLAKEAVATTKARKERKAQAALLAREAVASKEAMAAKATALANIKEEMVVGSKKRKKRGMREQAERTQEKDSSVTEKIPSPTRRTRRKLVHGPTVENKAKVEDVAVVEEVAKVEEVAEPAEELAQVEEEPKVIVEIKCYVERTKSDMKKNVNATAAKKLSKKRVHSKMTSTPEGSIDWVVFKKRRTGEGDEIELSENTNGVKSETEEVVETKESKENEENKNSNKNKETKEKNTALDTNILTNREGADCPKKEITPTDETHGKKEDVKNKKLTCLKRATRNSTIRRHVGHFNLSINRKLIKKKNVQNKKTDIKKRITKNATKQ</sequence>
<feature type="compositionally biased region" description="Basic and acidic residues" evidence="1">
    <location>
        <begin position="873"/>
        <end position="886"/>
    </location>
</feature>
<feature type="region of interest" description="Disordered" evidence="1">
    <location>
        <begin position="864"/>
        <end position="915"/>
    </location>
</feature>
<dbReference type="GO" id="GO:0005634">
    <property type="term" value="C:nucleus"/>
    <property type="evidence" value="ECO:0007669"/>
    <property type="project" value="TreeGrafter"/>
</dbReference>
<feature type="compositionally biased region" description="Polar residues" evidence="1">
    <location>
        <begin position="1488"/>
        <end position="1503"/>
    </location>
</feature>
<dbReference type="Proteomes" id="UP000182142">
    <property type="component" value="Unassembled WGS sequence"/>
</dbReference>
<dbReference type="OrthoDB" id="392684at2759"/>
<protein>
    <submittedName>
        <fullName evidence="2">Uncharacterized protein</fullName>
    </submittedName>
</protein>
<evidence type="ECO:0000313" key="5">
    <source>
        <dbReference type="Proteomes" id="UP000182142"/>
    </source>
</evidence>
<name>A0A1A7VCV2_PLAKH</name>
<feature type="compositionally biased region" description="Basic and acidic residues" evidence="1">
    <location>
        <begin position="2768"/>
        <end position="2782"/>
    </location>
</feature>
<feature type="compositionally biased region" description="Acidic residues" evidence="1">
    <location>
        <begin position="1471"/>
        <end position="1485"/>
    </location>
</feature>
<feature type="compositionally biased region" description="Polar residues" evidence="1">
    <location>
        <begin position="2250"/>
        <end position="2271"/>
    </location>
</feature>
<dbReference type="EMBL" id="CWHQ02000002">
    <property type="protein sequence ID" value="SBO20512.1"/>
    <property type="molecule type" value="Genomic_DNA"/>
</dbReference>
<feature type="region of interest" description="Disordered" evidence="1">
    <location>
        <begin position="2897"/>
        <end position="2944"/>
    </location>
</feature>
<feature type="region of interest" description="Disordered" evidence="1">
    <location>
        <begin position="669"/>
        <end position="772"/>
    </location>
</feature>
<dbReference type="PANTHER" id="PTHR45884">
    <property type="entry name" value="N-ACETYLTRANSFERASE ECO"/>
    <property type="match status" value="1"/>
</dbReference>
<dbReference type="VEuPathDB" id="PlasmoDB:PKNH_0946100"/>
<feature type="region of interest" description="Disordered" evidence="1">
    <location>
        <begin position="2347"/>
        <end position="2381"/>
    </location>
</feature>